<feature type="compositionally biased region" description="Basic and acidic residues" evidence="1">
    <location>
        <begin position="129"/>
        <end position="141"/>
    </location>
</feature>
<feature type="compositionally biased region" description="Basic and acidic residues" evidence="1">
    <location>
        <begin position="266"/>
        <end position="276"/>
    </location>
</feature>
<feature type="compositionally biased region" description="Polar residues" evidence="1">
    <location>
        <begin position="77"/>
        <end position="95"/>
    </location>
</feature>
<evidence type="ECO:0000256" key="1">
    <source>
        <dbReference type="SAM" id="MobiDB-lite"/>
    </source>
</evidence>
<feature type="region of interest" description="Disordered" evidence="1">
    <location>
        <begin position="1"/>
        <end position="175"/>
    </location>
</feature>
<sequence>MTKTSSCDSESERDVVAPAEDPEVQPREGEECDQQFDLHNVEDSGSETEEASGNGSQSHCSSGEAEAGEAGCDDIPSSDQSATRSTISEAVSASSKRVFVPQQVPMPPLSDDGAKHDAVESLPDQASPVKEDKPKLIRISDIRPPSTTNSSVPSAKQAQVHESTPGAYAVSGTRPPVFYRQRQSSSTIATSTDDSLQRWNTSLPVDTVLEGTVIFTDSETRRCISRDVVETQVDEVINGTVIRQPDARLRQNVLRSSTPRGCRAHSIGDDAHSTVQ</sequence>
<keyword evidence="3" id="KW-1185">Reference proteome</keyword>
<accession>A0A9N8HAU1</accession>
<proteinExistence type="predicted"/>
<evidence type="ECO:0000313" key="2">
    <source>
        <dbReference type="EMBL" id="CAB9503248.1"/>
    </source>
</evidence>
<dbReference type="EMBL" id="CAICTM010000159">
    <property type="protein sequence ID" value="CAB9503248.1"/>
    <property type="molecule type" value="Genomic_DNA"/>
</dbReference>
<gene>
    <name evidence="2" type="ORF">SEMRO_160_G072150.1</name>
</gene>
<name>A0A9N8HAU1_9STRA</name>
<organism evidence="2 3">
    <name type="scientific">Seminavis robusta</name>
    <dbReference type="NCBI Taxonomy" id="568900"/>
    <lineage>
        <taxon>Eukaryota</taxon>
        <taxon>Sar</taxon>
        <taxon>Stramenopiles</taxon>
        <taxon>Ochrophyta</taxon>
        <taxon>Bacillariophyta</taxon>
        <taxon>Bacillariophyceae</taxon>
        <taxon>Bacillariophycidae</taxon>
        <taxon>Naviculales</taxon>
        <taxon>Naviculaceae</taxon>
        <taxon>Seminavis</taxon>
    </lineage>
</organism>
<dbReference type="AlphaFoldDB" id="A0A9N8HAU1"/>
<dbReference type="Proteomes" id="UP001153069">
    <property type="component" value="Unassembled WGS sequence"/>
</dbReference>
<comment type="caution">
    <text evidence="2">The sequence shown here is derived from an EMBL/GenBank/DDBJ whole genome shotgun (WGS) entry which is preliminary data.</text>
</comment>
<feature type="compositionally biased region" description="Polar residues" evidence="1">
    <location>
        <begin position="51"/>
        <end position="61"/>
    </location>
</feature>
<reference evidence="2" key="1">
    <citation type="submission" date="2020-06" db="EMBL/GenBank/DDBJ databases">
        <authorList>
            <consortium name="Plant Systems Biology data submission"/>
        </authorList>
    </citation>
    <scope>NUCLEOTIDE SEQUENCE</scope>
    <source>
        <strain evidence="2">D6</strain>
    </source>
</reference>
<feature type="compositionally biased region" description="Polar residues" evidence="1">
    <location>
        <begin position="145"/>
        <end position="162"/>
    </location>
</feature>
<evidence type="ECO:0000313" key="3">
    <source>
        <dbReference type="Proteomes" id="UP001153069"/>
    </source>
</evidence>
<protein>
    <submittedName>
        <fullName evidence="2">Uncharacterized protein</fullName>
    </submittedName>
</protein>
<feature type="region of interest" description="Disordered" evidence="1">
    <location>
        <begin position="257"/>
        <end position="276"/>
    </location>
</feature>